<evidence type="ECO:0000313" key="3">
    <source>
        <dbReference type="Proteomes" id="UP001237642"/>
    </source>
</evidence>
<evidence type="ECO:0000313" key="2">
    <source>
        <dbReference type="EMBL" id="KAK1372490.1"/>
    </source>
</evidence>
<comment type="caution">
    <text evidence="2">The sequence shown here is derived from an EMBL/GenBank/DDBJ whole genome shotgun (WGS) entry which is preliminary data.</text>
</comment>
<sequence length="102" mass="11155">MLFRRLFRPPISSSVQLRRAPDSEGTSGAVQTPPVVELPADVFSRPSHLRPALFPVITPPRSSVRDLQTKASVARMLGSARLCAMTSEGRESTVAQLRELVD</sequence>
<reference evidence="2" key="2">
    <citation type="submission" date="2023-05" db="EMBL/GenBank/DDBJ databases">
        <authorList>
            <person name="Schelkunov M.I."/>
        </authorList>
    </citation>
    <scope>NUCLEOTIDE SEQUENCE</scope>
    <source>
        <strain evidence="2">Hsosn_3</strain>
        <tissue evidence="2">Leaf</tissue>
    </source>
</reference>
<name>A0AAD8HUT9_9APIA</name>
<accession>A0AAD8HUT9</accession>
<reference evidence="2" key="1">
    <citation type="submission" date="2023-02" db="EMBL/GenBank/DDBJ databases">
        <title>Genome of toxic invasive species Heracleum sosnowskyi carries increased number of genes despite the absence of recent whole-genome duplications.</title>
        <authorList>
            <person name="Schelkunov M."/>
            <person name="Shtratnikova V."/>
            <person name="Makarenko M."/>
            <person name="Klepikova A."/>
            <person name="Omelchenko D."/>
            <person name="Novikova G."/>
            <person name="Obukhova E."/>
            <person name="Bogdanov V."/>
            <person name="Penin A."/>
            <person name="Logacheva M."/>
        </authorList>
    </citation>
    <scope>NUCLEOTIDE SEQUENCE</scope>
    <source>
        <strain evidence="2">Hsosn_3</strain>
        <tissue evidence="2">Leaf</tissue>
    </source>
</reference>
<evidence type="ECO:0000256" key="1">
    <source>
        <dbReference type="SAM" id="MobiDB-lite"/>
    </source>
</evidence>
<keyword evidence="3" id="KW-1185">Reference proteome</keyword>
<dbReference type="Proteomes" id="UP001237642">
    <property type="component" value="Unassembled WGS sequence"/>
</dbReference>
<dbReference type="EMBL" id="JAUIZM010000007">
    <property type="protein sequence ID" value="KAK1372490.1"/>
    <property type="molecule type" value="Genomic_DNA"/>
</dbReference>
<gene>
    <name evidence="2" type="ORF">POM88_028683</name>
</gene>
<feature type="region of interest" description="Disordered" evidence="1">
    <location>
        <begin position="14"/>
        <end position="33"/>
    </location>
</feature>
<dbReference type="AlphaFoldDB" id="A0AAD8HUT9"/>
<organism evidence="2 3">
    <name type="scientific">Heracleum sosnowskyi</name>
    <dbReference type="NCBI Taxonomy" id="360622"/>
    <lineage>
        <taxon>Eukaryota</taxon>
        <taxon>Viridiplantae</taxon>
        <taxon>Streptophyta</taxon>
        <taxon>Embryophyta</taxon>
        <taxon>Tracheophyta</taxon>
        <taxon>Spermatophyta</taxon>
        <taxon>Magnoliopsida</taxon>
        <taxon>eudicotyledons</taxon>
        <taxon>Gunneridae</taxon>
        <taxon>Pentapetalae</taxon>
        <taxon>asterids</taxon>
        <taxon>campanulids</taxon>
        <taxon>Apiales</taxon>
        <taxon>Apiaceae</taxon>
        <taxon>Apioideae</taxon>
        <taxon>apioid superclade</taxon>
        <taxon>Tordylieae</taxon>
        <taxon>Tordyliinae</taxon>
        <taxon>Heracleum</taxon>
    </lineage>
</organism>
<protein>
    <submittedName>
        <fullName evidence="2">Uncharacterized protein</fullName>
    </submittedName>
</protein>
<proteinExistence type="predicted"/>